<proteinExistence type="predicted"/>
<dbReference type="EMBL" id="RKRK01000006">
    <property type="protein sequence ID" value="RPF54745.1"/>
    <property type="molecule type" value="Genomic_DNA"/>
</dbReference>
<keyword evidence="2" id="KW-1185">Reference proteome</keyword>
<accession>A0A3N5C8F9</accession>
<evidence type="ECO:0000313" key="1">
    <source>
        <dbReference type="EMBL" id="RPF54745.1"/>
    </source>
</evidence>
<dbReference type="RefSeq" id="WP_123808612.1">
    <property type="nucleotide sequence ID" value="NZ_RKRK01000006.1"/>
</dbReference>
<evidence type="ECO:0000313" key="2">
    <source>
        <dbReference type="Proteomes" id="UP000277108"/>
    </source>
</evidence>
<sequence length="205" mass="24394">MNNLTELYTFEGRSDLGIKEIDIWAYSYADLYNEIEERKGYDFLGFDLIERSFLDYIGVDYDEYAERLNENEFEIFNEKFHSTFKSHEEREAFYKNVFENATGPAYRELNTYYIVDNVPDAEMFDLSDFGADYIHGHTVIEDLEAYEDIREFDRIISILDSILLDVKDLQVDEYGDYKKLVDLYFKNDKTEFMELLKQLGGELND</sequence>
<comment type="caution">
    <text evidence="1">The sequence shown here is derived from an EMBL/GenBank/DDBJ whole genome shotgun (WGS) entry which is preliminary data.</text>
</comment>
<dbReference type="Proteomes" id="UP000277108">
    <property type="component" value="Unassembled WGS sequence"/>
</dbReference>
<name>A0A3N5C8F9_9BACL</name>
<protein>
    <submittedName>
        <fullName evidence="1">Uncharacterized protein</fullName>
    </submittedName>
</protein>
<dbReference type="AlphaFoldDB" id="A0A3N5C8F9"/>
<reference evidence="1 2" key="1">
    <citation type="submission" date="2018-11" db="EMBL/GenBank/DDBJ databases">
        <title>Genomic Encyclopedia of Type Strains, Phase IV (KMG-IV): sequencing the most valuable type-strain genomes for metagenomic binning, comparative biology and taxonomic classification.</title>
        <authorList>
            <person name="Goeker M."/>
        </authorList>
    </citation>
    <scope>NUCLEOTIDE SEQUENCE [LARGE SCALE GENOMIC DNA]</scope>
    <source>
        <strain evidence="1 2">DSM 29158</strain>
    </source>
</reference>
<gene>
    <name evidence="1" type="ORF">EDD62_1705</name>
</gene>
<organism evidence="1 2">
    <name type="scientific">Abyssicoccus albus</name>
    <dbReference type="NCBI Taxonomy" id="1817405"/>
    <lineage>
        <taxon>Bacteria</taxon>
        <taxon>Bacillati</taxon>
        <taxon>Bacillota</taxon>
        <taxon>Bacilli</taxon>
        <taxon>Bacillales</taxon>
        <taxon>Abyssicoccaceae</taxon>
    </lineage>
</organism>